<dbReference type="VEuPathDB" id="ToxoDB:TGVEG_258575"/>
<organism evidence="2 3">
    <name type="scientific">Toxoplasma gondii (strain ATCC 50861 / VEG)</name>
    <dbReference type="NCBI Taxonomy" id="432359"/>
    <lineage>
        <taxon>Eukaryota</taxon>
        <taxon>Sar</taxon>
        <taxon>Alveolata</taxon>
        <taxon>Apicomplexa</taxon>
        <taxon>Conoidasida</taxon>
        <taxon>Coccidia</taxon>
        <taxon>Eucoccidiorida</taxon>
        <taxon>Eimeriorina</taxon>
        <taxon>Sarcocystidae</taxon>
        <taxon>Toxoplasma</taxon>
    </lineage>
</organism>
<keyword evidence="3" id="KW-1185">Reference proteome</keyword>
<dbReference type="AlphaFoldDB" id="A0A125YL22"/>
<dbReference type="InterPro" id="IPR049630">
    <property type="entry name" value="DYDC-like_DD"/>
</dbReference>
<dbReference type="Pfam" id="PF05186">
    <property type="entry name" value="Dpy-30"/>
    <property type="match status" value="1"/>
</dbReference>
<comment type="caution">
    <text evidence="2">The sequence shown here is derived from an EMBL/GenBank/DDBJ whole genome shotgun (WGS) entry which is preliminary data.</text>
</comment>
<protein>
    <submittedName>
        <fullName evidence="2">Dpy-30 motif protein</fullName>
    </submittedName>
</protein>
<dbReference type="EMBL" id="AAYL02000141">
    <property type="protein sequence ID" value="ESS32209.1"/>
    <property type="molecule type" value="Genomic_DNA"/>
</dbReference>
<sequence length="105" mass="11799">MEESTGPVNDCDNEDQHDSTAAPGERQVAQSLDTILEQHKTIQQETNAYLQNTVGRPLSLAIASLVKTQPLDAIGYLVQWLRHYVAHEQQKTFQIKERKVLSLNG</sequence>
<dbReference type="InterPro" id="IPR007858">
    <property type="entry name" value="Dpy-30_motif"/>
</dbReference>
<dbReference type="CDD" id="cd22966">
    <property type="entry name" value="DD_DYDC-like"/>
    <property type="match status" value="1"/>
</dbReference>
<evidence type="ECO:0000256" key="1">
    <source>
        <dbReference type="SAM" id="MobiDB-lite"/>
    </source>
</evidence>
<evidence type="ECO:0000313" key="3">
    <source>
        <dbReference type="Proteomes" id="UP000002226"/>
    </source>
</evidence>
<proteinExistence type="predicted"/>
<dbReference type="Gene3D" id="1.20.890.10">
    <property type="entry name" value="cAMP-dependent protein kinase regulatory subunit, dimerization-anchoring domain"/>
    <property type="match status" value="1"/>
</dbReference>
<accession>A0A125YL22</accession>
<gene>
    <name evidence="2" type="ORF">TGVEG_258575</name>
</gene>
<evidence type="ECO:0000313" key="2">
    <source>
        <dbReference type="EMBL" id="ESS32209.1"/>
    </source>
</evidence>
<name>A0A125YL22_TOXGV</name>
<dbReference type="Proteomes" id="UP000002226">
    <property type="component" value="Unassembled WGS sequence"/>
</dbReference>
<reference evidence="2" key="1">
    <citation type="submission" date="2007-03" db="EMBL/GenBank/DDBJ databases">
        <authorList>
            <person name="Paulsen I."/>
        </authorList>
    </citation>
    <scope>NUCLEOTIDE SEQUENCE</scope>
    <source>
        <strain evidence="2">VEG</strain>
    </source>
</reference>
<feature type="region of interest" description="Disordered" evidence="1">
    <location>
        <begin position="1"/>
        <end position="25"/>
    </location>
</feature>